<comment type="caution">
    <text evidence="3">The sequence shown here is derived from an EMBL/GenBank/DDBJ whole genome shotgun (WGS) entry which is preliminary data.</text>
</comment>
<name>A0ABD5NY79_9EURY</name>
<dbReference type="GeneID" id="71853723"/>
<evidence type="ECO:0000259" key="2">
    <source>
        <dbReference type="Pfam" id="PF07760"/>
    </source>
</evidence>
<keyword evidence="1" id="KW-0472">Membrane</keyword>
<gene>
    <name evidence="3" type="ORF">ACFOZ7_08745</name>
</gene>
<reference evidence="3 4" key="1">
    <citation type="journal article" date="2014" name="Int. J. Syst. Evol. Microbiol.">
        <title>Complete genome sequence of Corynebacterium casei LMG S-19264T (=DSM 44701T), isolated from a smear-ripened cheese.</title>
        <authorList>
            <consortium name="US DOE Joint Genome Institute (JGI-PGF)"/>
            <person name="Walter F."/>
            <person name="Albersmeier A."/>
            <person name="Kalinowski J."/>
            <person name="Ruckert C."/>
        </authorList>
    </citation>
    <scope>NUCLEOTIDE SEQUENCE [LARGE SCALE GENOMIC DNA]</scope>
    <source>
        <strain evidence="3 4">IBRC-M 10912</strain>
    </source>
</reference>
<dbReference type="PIRSF" id="PIRSF018671">
    <property type="entry name" value="UCP018671"/>
    <property type="match status" value="1"/>
</dbReference>
<dbReference type="InterPro" id="IPR011674">
    <property type="entry name" value="DUF1616"/>
</dbReference>
<dbReference type="RefSeq" id="WP_246974231.1">
    <property type="nucleotide sequence ID" value="NZ_CP095397.1"/>
</dbReference>
<feature type="transmembrane region" description="Helical" evidence="1">
    <location>
        <begin position="114"/>
        <end position="137"/>
    </location>
</feature>
<feature type="domain" description="DUF1616" evidence="2">
    <location>
        <begin position="13"/>
        <end position="323"/>
    </location>
</feature>
<evidence type="ECO:0000256" key="1">
    <source>
        <dbReference type="SAM" id="Phobius"/>
    </source>
</evidence>
<accession>A0ABD5NY79</accession>
<feature type="transmembrane region" description="Helical" evidence="1">
    <location>
        <begin position="89"/>
        <end position="108"/>
    </location>
</feature>
<feature type="transmembrane region" description="Helical" evidence="1">
    <location>
        <begin position="35"/>
        <end position="55"/>
    </location>
</feature>
<dbReference type="Pfam" id="PF07760">
    <property type="entry name" value="DUF1616"/>
    <property type="match status" value="1"/>
</dbReference>
<dbReference type="EMBL" id="JBHSDJ010000029">
    <property type="protein sequence ID" value="MFC4247084.1"/>
    <property type="molecule type" value="Genomic_DNA"/>
</dbReference>
<organism evidence="3 4">
    <name type="scientific">Natribaculum luteum</name>
    <dbReference type="NCBI Taxonomy" id="1586232"/>
    <lineage>
        <taxon>Archaea</taxon>
        <taxon>Methanobacteriati</taxon>
        <taxon>Methanobacteriota</taxon>
        <taxon>Stenosarchaea group</taxon>
        <taxon>Halobacteria</taxon>
        <taxon>Halobacteriales</taxon>
        <taxon>Natrialbaceae</taxon>
        <taxon>Natribaculum</taxon>
    </lineage>
</organism>
<dbReference type="InterPro" id="IPR014495">
    <property type="entry name" value="UCP018671"/>
</dbReference>
<dbReference type="Proteomes" id="UP001595821">
    <property type="component" value="Unassembled WGS sequence"/>
</dbReference>
<keyword evidence="1" id="KW-1133">Transmembrane helix</keyword>
<feature type="transmembrane region" description="Helical" evidence="1">
    <location>
        <begin position="172"/>
        <end position="192"/>
    </location>
</feature>
<evidence type="ECO:0000313" key="3">
    <source>
        <dbReference type="EMBL" id="MFC4247084.1"/>
    </source>
</evidence>
<dbReference type="AlphaFoldDB" id="A0ABD5NY79"/>
<proteinExistence type="predicted"/>
<keyword evidence="1" id="KW-0812">Transmembrane</keyword>
<feature type="transmembrane region" description="Helical" evidence="1">
    <location>
        <begin position="7"/>
        <end position="29"/>
    </location>
</feature>
<protein>
    <submittedName>
        <fullName evidence="3">DUF1616 domain-containing protein</fullName>
    </submittedName>
</protein>
<evidence type="ECO:0000313" key="4">
    <source>
        <dbReference type="Proteomes" id="UP001595821"/>
    </source>
</evidence>
<sequence>MSDKDWWFVDLAAVVAITGGLAFGLLSGVEGVGRIALSIPLVLFLPGYALVAVLFPDEADSEYRPFDDEKTGLRNPLLVDGGLDAVERFILSIVLSVALVPAIALFTTVTPGGIALRSVLVGIALTTIVLTLVAIVARYGCPPERRFSIALSPPFFFRDVSSPYESTSTRRYNVAIAVSLLLLLASVGFAIANPPPHDGFTEFNVETANVTGETETMYDDSYTVGNAQNLTVSITNQEHRETTYTTVVVLQRVSYDDGVTVHEEDHLATEPVTVADGATREQTLEVTPTMAGDDLRLVVLLYEGEPPAEPSEENAYRALHLPIEVA</sequence>